<evidence type="ECO:0000256" key="4">
    <source>
        <dbReference type="ARBA" id="ARBA00038306"/>
    </source>
</evidence>
<evidence type="ECO:0000313" key="9">
    <source>
        <dbReference type="Proteomes" id="UP001595378"/>
    </source>
</evidence>
<keyword evidence="3" id="KW-0472">Membrane</keyword>
<feature type="signal peptide" evidence="6">
    <location>
        <begin position="1"/>
        <end position="24"/>
    </location>
</feature>
<feature type="domain" description="Outer membrane protein beta-barrel" evidence="7">
    <location>
        <begin position="11"/>
        <end position="239"/>
    </location>
</feature>
<protein>
    <submittedName>
        <fullName evidence="8">Outer membrane protein</fullName>
    </submittedName>
</protein>
<dbReference type="PANTHER" id="PTHR34001:SF3">
    <property type="entry name" value="BLL7405 PROTEIN"/>
    <property type="match status" value="1"/>
</dbReference>
<comment type="similarity">
    <text evidence="4">Belongs to the Omp25/RopB family.</text>
</comment>
<dbReference type="InterPro" id="IPR027385">
    <property type="entry name" value="Beta-barrel_OMP"/>
</dbReference>
<dbReference type="SUPFAM" id="SSF56925">
    <property type="entry name" value="OMPA-like"/>
    <property type="match status" value="1"/>
</dbReference>
<dbReference type="RefSeq" id="WP_336920012.1">
    <property type="nucleotide sequence ID" value="NZ_JBANRN010000013.1"/>
</dbReference>
<name>A0ABV7EE21_9SPHN</name>
<evidence type="ECO:0000256" key="5">
    <source>
        <dbReference type="SAM" id="MobiDB-lite"/>
    </source>
</evidence>
<dbReference type="Proteomes" id="UP001595378">
    <property type="component" value="Unassembled WGS sequence"/>
</dbReference>
<evidence type="ECO:0000256" key="1">
    <source>
        <dbReference type="ARBA" id="ARBA00004370"/>
    </source>
</evidence>
<dbReference type="Pfam" id="PF13505">
    <property type="entry name" value="OMP_b-brl"/>
    <property type="match status" value="1"/>
</dbReference>
<evidence type="ECO:0000259" key="7">
    <source>
        <dbReference type="Pfam" id="PF13505"/>
    </source>
</evidence>
<keyword evidence="2 6" id="KW-0732">Signal</keyword>
<dbReference type="InterPro" id="IPR051692">
    <property type="entry name" value="OMP-like"/>
</dbReference>
<evidence type="ECO:0000256" key="6">
    <source>
        <dbReference type="SAM" id="SignalP"/>
    </source>
</evidence>
<evidence type="ECO:0000313" key="8">
    <source>
        <dbReference type="EMBL" id="MFC3100939.1"/>
    </source>
</evidence>
<dbReference type="PANTHER" id="PTHR34001">
    <property type="entry name" value="BLL7405 PROTEIN"/>
    <property type="match status" value="1"/>
</dbReference>
<dbReference type="Gene3D" id="2.40.160.20">
    <property type="match status" value="1"/>
</dbReference>
<feature type="chain" id="PRO_5046398286" evidence="6">
    <location>
        <begin position="25"/>
        <end position="277"/>
    </location>
</feature>
<reference evidence="9" key="1">
    <citation type="journal article" date="2019" name="Int. J. Syst. Evol. Microbiol.">
        <title>The Global Catalogue of Microorganisms (GCM) 10K type strain sequencing project: providing services to taxonomists for standard genome sequencing and annotation.</title>
        <authorList>
            <consortium name="The Broad Institute Genomics Platform"/>
            <consortium name="The Broad Institute Genome Sequencing Center for Infectious Disease"/>
            <person name="Wu L."/>
            <person name="Ma J."/>
        </authorList>
    </citation>
    <scope>NUCLEOTIDE SEQUENCE [LARGE SCALE GENOMIC DNA]</scope>
    <source>
        <strain evidence="9">KCTC 52606</strain>
    </source>
</reference>
<evidence type="ECO:0000256" key="2">
    <source>
        <dbReference type="ARBA" id="ARBA00022729"/>
    </source>
</evidence>
<evidence type="ECO:0000256" key="3">
    <source>
        <dbReference type="ARBA" id="ARBA00023136"/>
    </source>
</evidence>
<dbReference type="EMBL" id="JBHRSU010000028">
    <property type="protein sequence ID" value="MFC3100939.1"/>
    <property type="molecule type" value="Genomic_DNA"/>
</dbReference>
<organism evidence="8 9">
    <name type="scientific">Alteraurantiacibacter lauratis</name>
    <dbReference type="NCBI Taxonomy" id="2054627"/>
    <lineage>
        <taxon>Bacteria</taxon>
        <taxon>Pseudomonadati</taxon>
        <taxon>Pseudomonadota</taxon>
        <taxon>Alphaproteobacteria</taxon>
        <taxon>Sphingomonadales</taxon>
        <taxon>Erythrobacteraceae</taxon>
        <taxon>Alteraurantiacibacter</taxon>
    </lineage>
</organism>
<gene>
    <name evidence="8" type="ORF">ACFODK_08565</name>
</gene>
<feature type="region of interest" description="Disordered" evidence="5">
    <location>
        <begin position="243"/>
        <end position="263"/>
    </location>
</feature>
<comment type="subcellular location">
    <subcellularLocation>
        <location evidence="1">Membrane</location>
    </subcellularLocation>
</comment>
<dbReference type="PROSITE" id="PS51257">
    <property type="entry name" value="PROKAR_LIPOPROTEIN"/>
    <property type="match status" value="1"/>
</dbReference>
<dbReference type="InterPro" id="IPR011250">
    <property type="entry name" value="OMP/PagP_B-barrel"/>
</dbReference>
<comment type="caution">
    <text evidence="8">The sequence shown here is derived from an EMBL/GenBank/DDBJ whole genome shotgun (WGS) entry which is preliminary data.</text>
</comment>
<sequence>MTAKYFLLAGAALACTAIASPAAAQDAFQGPYVSVFGGLNAVRDQAADSLVFDTDRDGAFDDTVRTATGENAFGPGFCNSGVDGATRPCLREGRGAEYGARVGYDMRVGGGPFLVGGIAEISRSEVTDSTTGFSTTPASYTVSREMDYALSARARAGFVLDESVLVYGTGGVSWAKIDHSFATTNTANSFTEVNDDKLRRGWQYGGGVEFALSPSITLGAEYLRSSYRDRNYLVEVGPGTAGPTNPFLLDNPEGTDLRPSSTNLRTQGFRVSGSLRF</sequence>
<accession>A0ABV7EE21</accession>
<keyword evidence="9" id="KW-1185">Reference proteome</keyword>
<proteinExistence type="inferred from homology"/>